<dbReference type="OrthoDB" id="401182at2"/>
<keyword evidence="5 8" id="KW-0812">Transmembrane</keyword>
<dbReference type="AlphaFoldDB" id="A0A2P6FDN7"/>
<feature type="transmembrane region" description="Helical" evidence="8">
    <location>
        <begin position="83"/>
        <end position="103"/>
    </location>
</feature>
<evidence type="ECO:0000256" key="8">
    <source>
        <dbReference type="SAM" id="Phobius"/>
    </source>
</evidence>
<dbReference type="Proteomes" id="UP000031565">
    <property type="component" value="Unassembled WGS sequence"/>
</dbReference>
<dbReference type="GO" id="GO:0055085">
    <property type="term" value="P:transmembrane transport"/>
    <property type="evidence" value="ECO:0007669"/>
    <property type="project" value="InterPro"/>
</dbReference>
<dbReference type="Gene3D" id="1.20.1530.20">
    <property type="match status" value="1"/>
</dbReference>
<gene>
    <name evidence="9" type="ORF">SMSRO_SF014100</name>
</gene>
<dbReference type="PANTHER" id="PTHR36838:SF3">
    <property type="entry name" value="TRANSPORTER AUXIN EFFLUX CARRIER EC FAMILY"/>
    <property type="match status" value="1"/>
</dbReference>
<feature type="transmembrane region" description="Helical" evidence="8">
    <location>
        <begin position="115"/>
        <end position="138"/>
    </location>
</feature>
<keyword evidence="10" id="KW-1185">Reference proteome</keyword>
<evidence type="ECO:0000256" key="4">
    <source>
        <dbReference type="ARBA" id="ARBA00022475"/>
    </source>
</evidence>
<evidence type="ECO:0000256" key="6">
    <source>
        <dbReference type="ARBA" id="ARBA00022989"/>
    </source>
</evidence>
<feature type="transmembrane region" description="Helical" evidence="8">
    <location>
        <begin position="52"/>
        <end position="71"/>
    </location>
</feature>
<protein>
    <submittedName>
        <fullName evidence="9">Membrane transport protein</fullName>
    </submittedName>
</protein>
<comment type="similarity">
    <text evidence="2">Belongs to the auxin efflux carrier (TC 2.A.69) family.</text>
</comment>
<dbReference type="RefSeq" id="WP_040093649.1">
    <property type="nucleotide sequence ID" value="NZ_CM020866.1"/>
</dbReference>
<feature type="transmembrane region" description="Helical" evidence="8">
    <location>
        <begin position="272"/>
        <end position="290"/>
    </location>
</feature>
<dbReference type="InterPro" id="IPR004776">
    <property type="entry name" value="Mem_transp_PIN-like"/>
</dbReference>
<evidence type="ECO:0000256" key="3">
    <source>
        <dbReference type="ARBA" id="ARBA00022448"/>
    </source>
</evidence>
<reference evidence="9 10" key="1">
    <citation type="journal article" date="2015" name="MBio">
        <title>Genome sequence of the Drosophila melanogaster male-killing Spiroplasma strain MSRO endosymbiont.</title>
        <authorList>
            <person name="Paredes J.C."/>
            <person name="Herren J.K."/>
            <person name="Schupfer F."/>
            <person name="Marin R."/>
            <person name="Claverol S."/>
            <person name="Kuo C.H."/>
            <person name="Lemaitre B."/>
            <person name="Beven L."/>
        </authorList>
    </citation>
    <scope>NUCLEOTIDE SEQUENCE [LARGE SCALE GENOMIC DNA]</scope>
    <source>
        <strain evidence="9 10">MSRO</strain>
    </source>
</reference>
<evidence type="ECO:0000256" key="5">
    <source>
        <dbReference type="ARBA" id="ARBA00022692"/>
    </source>
</evidence>
<keyword evidence="3" id="KW-0813">Transport</keyword>
<feature type="transmembrane region" description="Helical" evidence="8">
    <location>
        <begin position="374"/>
        <end position="402"/>
    </location>
</feature>
<sequence>MHLYLQADVGQAVVDTLKAWGFWSAIIATMFVIFLGWFLTKRGTFKKDWEAVLIKIVMVVGLPCLAFDGFMADTTVEQVKTQAAILLVGFLFYIILGIVAKYFYIKYDQDVRDTLAMCTVFASTTFFGIPVVTALFGAGKAALPANIFNIPYRVFLYSLGFIVMSKPVAGQLAPVGQTTVETVVDVKMDPAGYAQVKAEMRAKKMATVKANLKQIFVNPILIATIIGFIFWVTQLIPGIAVVPDQNAIGSGKFFSPLRLDNSFPPLFKITKTLEGVCTPLAWLAIGMTLAKGKIREAMQDKKVWYGMMMKVILAPVVGLVLAVIFAVIGKQTGAWKLDSIGLAVIVIMLAAPPASVIVAYSIGYNKQPMLTSNLTLVSTLFSIISLPFWVIITTAIGATSLFTY</sequence>
<dbReference type="EMBL" id="JTLV02000001">
    <property type="protein sequence ID" value="PQM31571.1"/>
    <property type="molecule type" value="Genomic_DNA"/>
</dbReference>
<keyword evidence="6 8" id="KW-1133">Transmembrane helix</keyword>
<feature type="transmembrane region" description="Helical" evidence="8">
    <location>
        <begin position="340"/>
        <end position="362"/>
    </location>
</feature>
<feature type="transmembrane region" description="Helical" evidence="8">
    <location>
        <begin position="311"/>
        <end position="328"/>
    </location>
</feature>
<comment type="subcellular location">
    <subcellularLocation>
        <location evidence="1">Cell membrane</location>
        <topology evidence="1">Multi-pass membrane protein</topology>
    </subcellularLocation>
</comment>
<name>A0A2P6FDN7_9MOLU</name>
<accession>A0A2P6FDN7</accession>
<evidence type="ECO:0000313" key="10">
    <source>
        <dbReference type="Proteomes" id="UP000031565"/>
    </source>
</evidence>
<proteinExistence type="inferred from homology"/>
<dbReference type="Pfam" id="PF03547">
    <property type="entry name" value="Mem_trans"/>
    <property type="match status" value="1"/>
</dbReference>
<feature type="transmembrane region" description="Helical" evidence="8">
    <location>
        <begin position="215"/>
        <end position="236"/>
    </location>
</feature>
<evidence type="ECO:0000256" key="1">
    <source>
        <dbReference type="ARBA" id="ARBA00004651"/>
    </source>
</evidence>
<keyword evidence="7 8" id="KW-0472">Membrane</keyword>
<evidence type="ECO:0000256" key="2">
    <source>
        <dbReference type="ARBA" id="ARBA00010145"/>
    </source>
</evidence>
<organism evidence="9 10">
    <name type="scientific">Spiroplasma poulsonii</name>
    <dbReference type="NCBI Taxonomy" id="2138"/>
    <lineage>
        <taxon>Bacteria</taxon>
        <taxon>Bacillati</taxon>
        <taxon>Mycoplasmatota</taxon>
        <taxon>Mollicutes</taxon>
        <taxon>Entomoplasmatales</taxon>
        <taxon>Spiroplasmataceae</taxon>
        <taxon>Spiroplasma</taxon>
    </lineage>
</organism>
<comment type="caution">
    <text evidence="9">The sequence shown here is derived from an EMBL/GenBank/DDBJ whole genome shotgun (WGS) entry which is preliminary data.</text>
</comment>
<evidence type="ECO:0000256" key="7">
    <source>
        <dbReference type="ARBA" id="ARBA00023136"/>
    </source>
</evidence>
<keyword evidence="4" id="KW-1003">Cell membrane</keyword>
<evidence type="ECO:0000313" key="9">
    <source>
        <dbReference type="EMBL" id="PQM31571.1"/>
    </source>
</evidence>
<dbReference type="PANTHER" id="PTHR36838">
    <property type="entry name" value="AUXIN EFFLUX CARRIER FAMILY PROTEIN"/>
    <property type="match status" value="1"/>
</dbReference>
<dbReference type="InterPro" id="IPR038770">
    <property type="entry name" value="Na+/solute_symporter_sf"/>
</dbReference>
<dbReference type="STRING" id="2138.SMSRO_v1c13340"/>
<dbReference type="GO" id="GO:0005886">
    <property type="term" value="C:plasma membrane"/>
    <property type="evidence" value="ECO:0007669"/>
    <property type="project" value="UniProtKB-SubCell"/>
</dbReference>
<feature type="transmembrane region" description="Helical" evidence="8">
    <location>
        <begin position="150"/>
        <end position="169"/>
    </location>
</feature>
<feature type="transmembrane region" description="Helical" evidence="8">
    <location>
        <begin position="20"/>
        <end position="40"/>
    </location>
</feature>